<dbReference type="OrthoDB" id="4084730at2759"/>
<name>G8YJA2_PICSO</name>
<gene>
    <name evidence="1" type="primary">Piso0_003513</name>
    <name evidence="1" type="ORF">GNLVRS01_PISO0G13976g</name>
    <name evidence="2" type="ORF">GNLVRS01_PISO0H13977g</name>
</gene>
<organism evidence="1 3">
    <name type="scientific">Pichia sorbitophila (strain ATCC MYA-4447 / BCRC 22081 / CBS 7064 / NBRC 10061 / NRRL Y-12695)</name>
    <name type="common">Hybrid yeast</name>
    <dbReference type="NCBI Taxonomy" id="559304"/>
    <lineage>
        <taxon>Eukaryota</taxon>
        <taxon>Fungi</taxon>
        <taxon>Dikarya</taxon>
        <taxon>Ascomycota</taxon>
        <taxon>Saccharomycotina</taxon>
        <taxon>Pichiomycetes</taxon>
        <taxon>Debaryomycetaceae</taxon>
        <taxon>Millerozyma</taxon>
    </lineage>
</organism>
<dbReference type="eggNOG" id="ENOG502SVID">
    <property type="taxonomic scope" value="Eukaryota"/>
</dbReference>
<evidence type="ECO:0000313" key="3">
    <source>
        <dbReference type="Proteomes" id="UP000005222"/>
    </source>
</evidence>
<reference evidence="1" key="1">
    <citation type="submission" date="2011-10" db="EMBL/GenBank/DDBJ databases">
        <authorList>
            <person name="Genoscope - CEA"/>
        </authorList>
    </citation>
    <scope>NUCLEOTIDE SEQUENCE</scope>
</reference>
<dbReference type="Proteomes" id="UP000005222">
    <property type="component" value="Chromosome H"/>
</dbReference>
<dbReference type="EMBL" id="FO082053">
    <property type="protein sequence ID" value="CCE80397.1"/>
    <property type="molecule type" value="Genomic_DNA"/>
</dbReference>
<sequence>MTGSVIRWLLQASKRKAPGPQNKITIYHDTNSLLSQHLLGRLHRYSLMPSTTGRFDHGENKSKSAKAMWTNAVAASKFAVEVGSQPTFGEYKFIHEQCMGMHPGNSEAFESAFPSLFRSRNLTLCNRTAKTDKLQRTYVPDLEVLSEREYGQLADQEVFFQGPLVVDWANYLLASDDKGLDRIMSNYLACGTQDYGQAFVHTHLGDKGSTTVPSASNWKKANAVHPHVAEFADLF</sequence>
<dbReference type="AlphaFoldDB" id="G8YJA2"/>
<dbReference type="InterPro" id="IPR012882">
    <property type="entry name" value="Fmp46"/>
</dbReference>
<dbReference type="Proteomes" id="UP000005222">
    <property type="component" value="Chromosome G"/>
</dbReference>
<dbReference type="STRING" id="559304.G8YJA2"/>
<dbReference type="InParanoid" id="G8YJA2"/>
<dbReference type="GO" id="GO:0005739">
    <property type="term" value="C:mitochondrion"/>
    <property type="evidence" value="ECO:0007669"/>
    <property type="project" value="InterPro"/>
</dbReference>
<dbReference type="Gene3D" id="3.40.30.10">
    <property type="entry name" value="Glutaredoxin"/>
    <property type="match status" value="1"/>
</dbReference>
<evidence type="ECO:0000313" key="2">
    <source>
        <dbReference type="EMBL" id="CCE81162.1"/>
    </source>
</evidence>
<dbReference type="HOGENOM" id="CLU_099559_0_0_1"/>
<dbReference type="InterPro" id="IPR036249">
    <property type="entry name" value="Thioredoxin-like_sf"/>
</dbReference>
<dbReference type="GO" id="GO:0016491">
    <property type="term" value="F:oxidoreductase activity"/>
    <property type="evidence" value="ECO:0007669"/>
    <property type="project" value="InterPro"/>
</dbReference>
<accession>G8YJA2</accession>
<keyword evidence="3" id="KW-1185">Reference proteome</keyword>
<protein>
    <submittedName>
        <fullName evidence="1">Piso0_003513 protein</fullName>
    </submittedName>
</protein>
<reference evidence="3" key="2">
    <citation type="journal article" date="2012" name="G3 (Bethesda)">
        <title>Pichia sorbitophila, an interspecies yeast hybrid reveals early steps of genome resolution following polyploidization.</title>
        <authorList>
            <person name="Leh Louis V."/>
            <person name="Despons L."/>
            <person name="Friedrich A."/>
            <person name="Martin T."/>
            <person name="Durrens P."/>
            <person name="Casaregola S."/>
            <person name="Neuveglise C."/>
            <person name="Fairhead C."/>
            <person name="Marck C."/>
            <person name="Cruz J.A."/>
            <person name="Straub M.L."/>
            <person name="Kugler V."/>
            <person name="Sacerdot C."/>
            <person name="Uzunov Z."/>
            <person name="Thierry A."/>
            <person name="Weiss S."/>
            <person name="Bleykasten C."/>
            <person name="De Montigny J."/>
            <person name="Jacques N."/>
            <person name="Jung P."/>
            <person name="Lemaire M."/>
            <person name="Mallet S."/>
            <person name="Morel G."/>
            <person name="Richard G.F."/>
            <person name="Sarkar A."/>
            <person name="Savel G."/>
            <person name="Schacherer J."/>
            <person name="Seret M.L."/>
            <person name="Talla E."/>
            <person name="Samson G."/>
            <person name="Jubin C."/>
            <person name="Poulain J."/>
            <person name="Vacherie B."/>
            <person name="Barbe V."/>
            <person name="Pelletier E."/>
            <person name="Sherman D.J."/>
            <person name="Westhof E."/>
            <person name="Weissenbach J."/>
            <person name="Baret P.V."/>
            <person name="Wincker P."/>
            <person name="Gaillardin C."/>
            <person name="Dujon B."/>
            <person name="Souciet J.L."/>
        </authorList>
    </citation>
    <scope>NUCLEOTIDE SEQUENCE [LARGE SCALE GENOMIC DNA]</scope>
    <source>
        <strain evidence="3">ATCC MYA-4447 / BCRC 22081 / CBS 7064 / NBRC 10061 / NRRL Y-12695</strain>
    </source>
</reference>
<dbReference type="SUPFAM" id="SSF52833">
    <property type="entry name" value="Thioredoxin-like"/>
    <property type="match status" value="1"/>
</dbReference>
<dbReference type="Pfam" id="PF07955">
    <property type="entry name" value="DUF1687"/>
    <property type="match status" value="1"/>
</dbReference>
<evidence type="ECO:0000313" key="1">
    <source>
        <dbReference type="EMBL" id="CCE80397.1"/>
    </source>
</evidence>
<proteinExistence type="predicted"/>
<dbReference type="EMBL" id="FO082052">
    <property type="protein sequence ID" value="CCE81162.1"/>
    <property type="molecule type" value="Genomic_DNA"/>
</dbReference>